<dbReference type="InterPro" id="IPR002937">
    <property type="entry name" value="Amino_oxidase"/>
</dbReference>
<dbReference type="Gene3D" id="3.50.50.60">
    <property type="entry name" value="FAD/NAD(P)-binding domain"/>
    <property type="match status" value="1"/>
</dbReference>
<proteinExistence type="predicted"/>
<dbReference type="Proteomes" id="UP000198224">
    <property type="component" value="Chromosome I"/>
</dbReference>
<dbReference type="Pfam" id="PF01593">
    <property type="entry name" value="Amino_oxidase"/>
    <property type="match status" value="1"/>
</dbReference>
<feature type="compositionally biased region" description="Basic and acidic residues" evidence="1">
    <location>
        <begin position="470"/>
        <end position="483"/>
    </location>
</feature>
<reference evidence="4" key="1">
    <citation type="submission" date="2016-06" db="EMBL/GenBank/DDBJ databases">
        <authorList>
            <person name="Varghese N."/>
            <person name="Submissions Spin"/>
        </authorList>
    </citation>
    <scope>NUCLEOTIDE SEQUENCE [LARGE SCALE GENOMIC DNA]</scope>
    <source>
        <strain evidence="4">DSM 45160</strain>
    </source>
</reference>
<sequence length="519" mass="58142">MSEQHGTVVIGAGPAGLTAAYELLRHGLPVQVFEADEVVGGISRTVERDGWRFDIGGHRFFTKVPRVEAFWHEILPDEDFLTRPRMSRIFYRGALFHYPLSAMNALRNLGLPEAARCLGSYARARLRPPRDQSHFEGWVSARFGWRLYSIFFKTYTEKVWGMPADRLQADWAAQRIKNLSLATAIRNALLPSRRRTDVTSLIEQFQYPKYGPGMMWERCAEQVRTRGGHLSTGSWVTAVHRDPERRRAVSVTVDGMGGQRTRPAEHVISSMPISELVAAMRPPAPPEVLACAADLRYRDFLTVALVVPAEFSFPDNWIYVHDPGVRVGRIQNFGSWSPYLVKDGRTCLGLEYFVFEGDEMWRTPDADLVALATAELERLGLVRPGVVEAGYVVRMPKAYPVYDERYQHNVDVIREWLTEAVPNVHPVGRNGMHRYNNQDHSMLTAMLTAENIATGSTHDVWSVNVEQDYHEESAGGDGRRGTGRDAPVLPSRIVAAPITAPVGVRAADDGDRSAPAPLV</sequence>
<dbReference type="NCBIfam" id="NF005548">
    <property type="entry name" value="PRK07208.1-4"/>
    <property type="match status" value="1"/>
</dbReference>
<dbReference type="GO" id="GO:0008767">
    <property type="term" value="F:UDP-galactopyranose mutase activity"/>
    <property type="evidence" value="ECO:0007669"/>
    <property type="project" value="TreeGrafter"/>
</dbReference>
<evidence type="ECO:0000259" key="2">
    <source>
        <dbReference type="Pfam" id="PF01593"/>
    </source>
</evidence>
<dbReference type="PRINTS" id="PR00419">
    <property type="entry name" value="ADXRDTASE"/>
</dbReference>
<gene>
    <name evidence="3" type="ORF">GA0070612_4034</name>
</gene>
<feature type="domain" description="Amine oxidase" evidence="2">
    <location>
        <begin position="15"/>
        <end position="379"/>
    </location>
</feature>
<evidence type="ECO:0000256" key="1">
    <source>
        <dbReference type="SAM" id="MobiDB-lite"/>
    </source>
</evidence>
<dbReference type="GO" id="GO:0050660">
    <property type="term" value="F:flavin adenine dinucleotide binding"/>
    <property type="evidence" value="ECO:0007669"/>
    <property type="project" value="TreeGrafter"/>
</dbReference>
<dbReference type="SUPFAM" id="SSF51971">
    <property type="entry name" value="Nucleotide-binding domain"/>
    <property type="match status" value="1"/>
</dbReference>
<name>A0A1C4XWI1_9ACTN</name>
<dbReference type="PANTHER" id="PTHR21197:SF0">
    <property type="entry name" value="UDP-GALACTOPYRANOSE MUTASE"/>
    <property type="match status" value="1"/>
</dbReference>
<dbReference type="AlphaFoldDB" id="A0A1C4XWI1"/>
<dbReference type="PANTHER" id="PTHR21197">
    <property type="entry name" value="UDP-GALACTOPYRANOSE MUTASE"/>
    <property type="match status" value="1"/>
</dbReference>
<dbReference type="EMBL" id="LT607409">
    <property type="protein sequence ID" value="SCF12837.1"/>
    <property type="molecule type" value="Genomic_DNA"/>
</dbReference>
<dbReference type="GO" id="GO:0005829">
    <property type="term" value="C:cytosol"/>
    <property type="evidence" value="ECO:0007669"/>
    <property type="project" value="TreeGrafter"/>
</dbReference>
<dbReference type="NCBIfam" id="NF005545">
    <property type="entry name" value="PRK07208.1-1"/>
    <property type="match status" value="1"/>
</dbReference>
<dbReference type="NCBIfam" id="NF005547">
    <property type="entry name" value="PRK07208.1-3"/>
    <property type="match status" value="1"/>
</dbReference>
<protein>
    <submittedName>
        <fullName evidence="3">UDP-galactopyranose mutase</fullName>
    </submittedName>
</protein>
<evidence type="ECO:0000313" key="3">
    <source>
        <dbReference type="EMBL" id="SCF12837.1"/>
    </source>
</evidence>
<dbReference type="RefSeq" id="WP_088989309.1">
    <property type="nucleotide sequence ID" value="NZ_LT607409.1"/>
</dbReference>
<organism evidence="3 4">
    <name type="scientific">Micromonospora chokoriensis</name>
    <dbReference type="NCBI Taxonomy" id="356851"/>
    <lineage>
        <taxon>Bacteria</taxon>
        <taxon>Bacillati</taxon>
        <taxon>Actinomycetota</taxon>
        <taxon>Actinomycetes</taxon>
        <taxon>Micromonosporales</taxon>
        <taxon>Micromonosporaceae</taxon>
        <taxon>Micromonospora</taxon>
    </lineage>
</organism>
<dbReference type="InterPro" id="IPR036188">
    <property type="entry name" value="FAD/NAD-bd_sf"/>
</dbReference>
<dbReference type="GO" id="GO:0016491">
    <property type="term" value="F:oxidoreductase activity"/>
    <property type="evidence" value="ECO:0007669"/>
    <property type="project" value="InterPro"/>
</dbReference>
<evidence type="ECO:0000313" key="4">
    <source>
        <dbReference type="Proteomes" id="UP000198224"/>
    </source>
</evidence>
<keyword evidence="4" id="KW-1185">Reference proteome</keyword>
<feature type="region of interest" description="Disordered" evidence="1">
    <location>
        <begin position="470"/>
        <end position="489"/>
    </location>
</feature>
<accession>A0A1C4XWI1</accession>